<sequence length="170" mass="17822">MRRGKGIAVVVGAAALVLAAIGQVAYSNVEREQYRVTSVGAAFDQVDNAQLLASCSGSAGTTCTVGPEGTAERTVQTALGVSVEFVAERLRLGGPVQFQAAPRADLDASCSWTLPTDGSLVKAHPVGRQIFYTITRTTYRGSVQTGAETSGTLMAFEPRDGAYTCFRVRG</sequence>
<keyword evidence="2" id="KW-1185">Reference proteome</keyword>
<dbReference type="KEGG" id="tfa:BW733_09315"/>
<organism evidence="1 2">
    <name type="scientific">Tessaracoccus flavescens</name>
    <dbReference type="NCBI Taxonomy" id="399497"/>
    <lineage>
        <taxon>Bacteria</taxon>
        <taxon>Bacillati</taxon>
        <taxon>Actinomycetota</taxon>
        <taxon>Actinomycetes</taxon>
        <taxon>Propionibacteriales</taxon>
        <taxon>Propionibacteriaceae</taxon>
        <taxon>Tessaracoccus</taxon>
    </lineage>
</organism>
<protein>
    <submittedName>
        <fullName evidence="1">Uncharacterized protein</fullName>
    </submittedName>
</protein>
<dbReference type="RefSeq" id="WP_077349884.1">
    <property type="nucleotide sequence ID" value="NZ_CP019607.1"/>
</dbReference>
<dbReference type="OrthoDB" id="9940575at2"/>
<evidence type="ECO:0000313" key="1">
    <source>
        <dbReference type="EMBL" id="AQP50996.1"/>
    </source>
</evidence>
<dbReference type="EMBL" id="CP019607">
    <property type="protein sequence ID" value="AQP50996.1"/>
    <property type="molecule type" value="Genomic_DNA"/>
</dbReference>
<reference evidence="1 2" key="1">
    <citation type="journal article" date="2008" name="Int. J. Syst. Evol. Microbiol.">
        <title>Tessaracoccus flavescens sp. nov., isolated from marine sediment.</title>
        <authorList>
            <person name="Lee D.W."/>
            <person name="Lee S.D."/>
        </authorList>
    </citation>
    <scope>NUCLEOTIDE SEQUENCE [LARGE SCALE GENOMIC DNA]</scope>
    <source>
        <strain evidence="1 2">SST-39T</strain>
    </source>
</reference>
<dbReference type="AlphaFoldDB" id="A0A1Q2CXZ9"/>
<evidence type="ECO:0000313" key="2">
    <source>
        <dbReference type="Proteomes" id="UP000188235"/>
    </source>
</evidence>
<proteinExistence type="predicted"/>
<accession>A0A1Q2CXZ9</accession>
<gene>
    <name evidence="1" type="ORF">BW733_09315</name>
</gene>
<name>A0A1Q2CXZ9_9ACTN</name>
<dbReference type="Proteomes" id="UP000188235">
    <property type="component" value="Chromosome"/>
</dbReference>